<comment type="caution">
    <text evidence="1">The sequence shown here is derived from an EMBL/GenBank/DDBJ whole genome shotgun (WGS) entry which is preliminary data.</text>
</comment>
<feature type="non-terminal residue" evidence="1">
    <location>
        <position position="174"/>
    </location>
</feature>
<organism evidence="1 2">
    <name type="scientific">Vibrio kanaloae</name>
    <dbReference type="NCBI Taxonomy" id="170673"/>
    <lineage>
        <taxon>Bacteria</taxon>
        <taxon>Pseudomonadati</taxon>
        <taxon>Pseudomonadota</taxon>
        <taxon>Gammaproteobacteria</taxon>
        <taxon>Vibrionales</taxon>
        <taxon>Vibrionaceae</taxon>
        <taxon>Vibrio</taxon>
    </lineage>
</organism>
<sequence>MLIDKFEFEQIGWNGSLQSIWDLLSDLIHYQIDPEFKPPKKYIDLKSDLESSEILSKWQKSRQDAPVFKLFQTKYETFNNAAFTDLDMEIQEKGLLLAKGQVLFRGVCSENQNDEWSNPVSTTLSPYIAIYHALKNGYTKPIKVYVIEAPVASNVRAIIGPFGDNVEFGQEYEV</sequence>
<protein>
    <submittedName>
        <fullName evidence="1">Uncharacterized protein</fullName>
    </submittedName>
</protein>
<reference evidence="1 2" key="1">
    <citation type="submission" date="2019-04" db="EMBL/GenBank/DDBJ databases">
        <title>A reverse ecology approach based on a biological definition of microbial populations.</title>
        <authorList>
            <person name="Arevalo P."/>
            <person name="Vaninsberghe D."/>
            <person name="Elsherbini J."/>
            <person name="Gore J."/>
            <person name="Polz M."/>
        </authorList>
    </citation>
    <scope>NUCLEOTIDE SEQUENCE [LARGE SCALE GENOMIC DNA]</scope>
    <source>
        <strain evidence="1 2">10N.261.46.E4</strain>
    </source>
</reference>
<dbReference type="EMBL" id="SYUW01000102">
    <property type="protein sequence ID" value="TKF21267.1"/>
    <property type="molecule type" value="Genomic_DNA"/>
</dbReference>
<proteinExistence type="predicted"/>
<dbReference type="RefSeq" id="WP_136998888.1">
    <property type="nucleotide sequence ID" value="NZ_SYUW01000102.1"/>
</dbReference>
<accession>A0A4U1YN92</accession>
<evidence type="ECO:0000313" key="2">
    <source>
        <dbReference type="Proteomes" id="UP000305234"/>
    </source>
</evidence>
<gene>
    <name evidence="1" type="ORF">FCV52_21150</name>
</gene>
<evidence type="ECO:0000313" key="1">
    <source>
        <dbReference type="EMBL" id="TKF21267.1"/>
    </source>
</evidence>
<name>A0A4U1YN92_9VIBR</name>
<dbReference type="AlphaFoldDB" id="A0A4U1YN92"/>
<dbReference type="Proteomes" id="UP000305234">
    <property type="component" value="Unassembled WGS sequence"/>
</dbReference>